<feature type="compositionally biased region" description="Basic and acidic residues" evidence="1">
    <location>
        <begin position="53"/>
        <end position="65"/>
    </location>
</feature>
<keyword evidence="2" id="KW-0732">Signal</keyword>
<protein>
    <recommendedName>
        <fullName evidence="5">Lipoprotein</fullName>
    </recommendedName>
</protein>
<proteinExistence type="predicted"/>
<organism evidence="3 4">
    <name type="scientific">Streptomyces mutomycini</name>
    <dbReference type="NCBI Taxonomy" id="284036"/>
    <lineage>
        <taxon>Bacteria</taxon>
        <taxon>Bacillati</taxon>
        <taxon>Actinomycetota</taxon>
        <taxon>Actinomycetes</taxon>
        <taxon>Kitasatosporales</taxon>
        <taxon>Streptomycetaceae</taxon>
        <taxon>Streptomyces</taxon>
    </lineage>
</organism>
<evidence type="ECO:0008006" key="5">
    <source>
        <dbReference type="Google" id="ProtNLM"/>
    </source>
</evidence>
<dbReference type="EMBL" id="JBHSKI010000006">
    <property type="protein sequence ID" value="MFC5171869.1"/>
    <property type="molecule type" value="Genomic_DNA"/>
</dbReference>
<comment type="caution">
    <text evidence="3">The sequence shown here is derived from an EMBL/GenBank/DDBJ whole genome shotgun (WGS) entry which is preliminary data.</text>
</comment>
<feature type="compositionally biased region" description="Low complexity" evidence="1">
    <location>
        <begin position="78"/>
        <end position="87"/>
    </location>
</feature>
<name>A0ABW0B3Q8_9ACTN</name>
<sequence length="147" mass="15193">MSLVLVALLSAAGCVSVQAGGERPAPAVSPRSGNAPAVQASGVPTAPPAVHDVLGKSEERPERSSGKKKRKKAEKARAAGAAAPPARQEARNQPRGVAPARPEPPRRAGTPRRAQQRKSYDMRTVCAAGRGVASADIVALCRTTYGR</sequence>
<feature type="signal peptide" evidence="2">
    <location>
        <begin position="1"/>
        <end position="19"/>
    </location>
</feature>
<accession>A0ABW0B3Q8</accession>
<evidence type="ECO:0000313" key="4">
    <source>
        <dbReference type="Proteomes" id="UP001596208"/>
    </source>
</evidence>
<dbReference type="RefSeq" id="WP_234351877.1">
    <property type="nucleotide sequence ID" value="NZ_JBHSKI010000006.1"/>
</dbReference>
<evidence type="ECO:0000256" key="1">
    <source>
        <dbReference type="SAM" id="MobiDB-lite"/>
    </source>
</evidence>
<keyword evidence="4" id="KW-1185">Reference proteome</keyword>
<gene>
    <name evidence="3" type="ORF">ACFPRK_14850</name>
</gene>
<feature type="region of interest" description="Disordered" evidence="1">
    <location>
        <begin position="19"/>
        <end position="122"/>
    </location>
</feature>
<evidence type="ECO:0000313" key="3">
    <source>
        <dbReference type="EMBL" id="MFC5171869.1"/>
    </source>
</evidence>
<evidence type="ECO:0000256" key="2">
    <source>
        <dbReference type="SAM" id="SignalP"/>
    </source>
</evidence>
<dbReference type="Proteomes" id="UP001596208">
    <property type="component" value="Unassembled WGS sequence"/>
</dbReference>
<reference evidence="4" key="1">
    <citation type="journal article" date="2019" name="Int. J. Syst. Evol. Microbiol.">
        <title>The Global Catalogue of Microorganisms (GCM) 10K type strain sequencing project: providing services to taxonomists for standard genome sequencing and annotation.</title>
        <authorList>
            <consortium name="The Broad Institute Genomics Platform"/>
            <consortium name="The Broad Institute Genome Sequencing Center for Infectious Disease"/>
            <person name="Wu L."/>
            <person name="Ma J."/>
        </authorList>
    </citation>
    <scope>NUCLEOTIDE SEQUENCE [LARGE SCALE GENOMIC DNA]</scope>
    <source>
        <strain evidence="4">CGMCC 4.1721</strain>
    </source>
</reference>
<feature type="chain" id="PRO_5046792286" description="Lipoprotein" evidence="2">
    <location>
        <begin position="20"/>
        <end position="147"/>
    </location>
</feature>